<sequence>MHLNTSLIHTHAPQHLSSTPVHPDTSLIHTHASQPISHPHPSTPTNISSTPMHLNQSLIYTQAPQPFSHPHPDSSLIYTPTPFSHTATSITPTHPPQYIQLPHTHFEQNSVDSGDKRKVSVMGWDGMGWDGCYGRIV</sequence>
<protein>
    <submittedName>
        <fullName evidence="2">Uncharacterized protein</fullName>
    </submittedName>
</protein>
<dbReference type="Proteomes" id="UP001286313">
    <property type="component" value="Unassembled WGS sequence"/>
</dbReference>
<keyword evidence="3" id="KW-1185">Reference proteome</keyword>
<feature type="compositionally biased region" description="Polar residues" evidence="1">
    <location>
        <begin position="27"/>
        <end position="36"/>
    </location>
</feature>
<comment type="caution">
    <text evidence="2">The sequence shown here is derived from an EMBL/GenBank/DDBJ whole genome shotgun (WGS) entry which is preliminary data.</text>
</comment>
<reference evidence="2" key="1">
    <citation type="submission" date="2023-10" db="EMBL/GenBank/DDBJ databases">
        <title>Genome assemblies of two species of porcelain crab, Petrolisthes cinctipes and Petrolisthes manimaculis (Anomura: Porcellanidae).</title>
        <authorList>
            <person name="Angst P."/>
        </authorList>
    </citation>
    <scope>NUCLEOTIDE SEQUENCE</scope>
    <source>
        <strain evidence="2">PB745_01</strain>
        <tissue evidence="2">Gill</tissue>
    </source>
</reference>
<proteinExistence type="predicted"/>
<name>A0AAE1KAR6_PETCI</name>
<accession>A0AAE1KAR6</accession>
<dbReference type="EMBL" id="JAWQEG010003290">
    <property type="protein sequence ID" value="KAK3867025.1"/>
    <property type="molecule type" value="Genomic_DNA"/>
</dbReference>
<organism evidence="2 3">
    <name type="scientific">Petrolisthes cinctipes</name>
    <name type="common">Flat porcelain crab</name>
    <dbReference type="NCBI Taxonomy" id="88211"/>
    <lineage>
        <taxon>Eukaryota</taxon>
        <taxon>Metazoa</taxon>
        <taxon>Ecdysozoa</taxon>
        <taxon>Arthropoda</taxon>
        <taxon>Crustacea</taxon>
        <taxon>Multicrustacea</taxon>
        <taxon>Malacostraca</taxon>
        <taxon>Eumalacostraca</taxon>
        <taxon>Eucarida</taxon>
        <taxon>Decapoda</taxon>
        <taxon>Pleocyemata</taxon>
        <taxon>Anomura</taxon>
        <taxon>Galatheoidea</taxon>
        <taxon>Porcellanidae</taxon>
        <taxon>Petrolisthes</taxon>
    </lineage>
</organism>
<gene>
    <name evidence="2" type="ORF">Pcinc_027475</name>
</gene>
<evidence type="ECO:0000313" key="3">
    <source>
        <dbReference type="Proteomes" id="UP001286313"/>
    </source>
</evidence>
<dbReference type="AlphaFoldDB" id="A0AAE1KAR6"/>
<evidence type="ECO:0000256" key="1">
    <source>
        <dbReference type="SAM" id="MobiDB-lite"/>
    </source>
</evidence>
<evidence type="ECO:0000313" key="2">
    <source>
        <dbReference type="EMBL" id="KAK3867025.1"/>
    </source>
</evidence>
<feature type="region of interest" description="Disordered" evidence="1">
    <location>
        <begin position="1"/>
        <end position="45"/>
    </location>
</feature>